<keyword evidence="3" id="KW-1185">Reference proteome</keyword>
<dbReference type="EMBL" id="KQ947437">
    <property type="protein sequence ID" value="KUJ07919.1"/>
    <property type="molecule type" value="Genomic_DNA"/>
</dbReference>
<reference evidence="2 3" key="1">
    <citation type="submission" date="2015-10" db="EMBL/GenBank/DDBJ databases">
        <title>Full genome of DAOMC 229536 Phialocephala scopiformis, a fungal endophyte of spruce producing the potent anti-insectan compound rugulosin.</title>
        <authorList>
            <consortium name="DOE Joint Genome Institute"/>
            <person name="Walker A.K."/>
            <person name="Frasz S.L."/>
            <person name="Seifert K.A."/>
            <person name="Miller J.D."/>
            <person name="Mondo S.J."/>
            <person name="Labutti K."/>
            <person name="Lipzen A."/>
            <person name="Dockter R."/>
            <person name="Kennedy M."/>
            <person name="Grigoriev I.V."/>
            <person name="Spatafora J.W."/>
        </authorList>
    </citation>
    <scope>NUCLEOTIDE SEQUENCE [LARGE SCALE GENOMIC DNA]</scope>
    <source>
        <strain evidence="2 3">CBS 120377</strain>
    </source>
</reference>
<dbReference type="Proteomes" id="UP000070700">
    <property type="component" value="Unassembled WGS sequence"/>
</dbReference>
<gene>
    <name evidence="2" type="ORF">LY89DRAFT_677250</name>
</gene>
<sequence>MRPRSDPNIPKRTPNLCDNTENIEESLEQQWREKEKEERNEKRIGEKEGLLKLRQKGSGQEVNAGVVSVDVTAAHRIGRVTGPADFWDSNEMAETVPGHSWLRSYDVEGEDLTARTANSPKTWTWTWHMGGMDGMGMGMGICISFRAAVLGAVGLCNLTVLNRTRRDGSVQMANIYLLYFSHGRTDTAFLPLLQDRGGRTADRIVRYSVSLLRLPTRGETSLAAGRVPCCGHPQRERYSEGRSGENFLSRIVGFVPGPFQIQWRGFAHKKPSPSQMHIILLSLGSVLSGSQNQTYCTSLTQPSAMPPTSLGRKESYLSIVRMFYCMFYEYESGDHRESPPSG</sequence>
<name>A0A132B7E7_MOLSC</name>
<dbReference type="AlphaFoldDB" id="A0A132B7E7"/>
<accession>A0A132B7E7</accession>
<organism evidence="2 3">
    <name type="scientific">Mollisia scopiformis</name>
    <name type="common">Conifer needle endophyte fungus</name>
    <name type="synonym">Phialocephala scopiformis</name>
    <dbReference type="NCBI Taxonomy" id="149040"/>
    <lineage>
        <taxon>Eukaryota</taxon>
        <taxon>Fungi</taxon>
        <taxon>Dikarya</taxon>
        <taxon>Ascomycota</taxon>
        <taxon>Pezizomycotina</taxon>
        <taxon>Leotiomycetes</taxon>
        <taxon>Helotiales</taxon>
        <taxon>Mollisiaceae</taxon>
        <taxon>Mollisia</taxon>
    </lineage>
</organism>
<proteinExistence type="predicted"/>
<protein>
    <submittedName>
        <fullName evidence="2">Uncharacterized protein</fullName>
    </submittedName>
</protein>
<evidence type="ECO:0000313" key="2">
    <source>
        <dbReference type="EMBL" id="KUJ07919.1"/>
    </source>
</evidence>
<dbReference type="GeneID" id="28823395"/>
<feature type="region of interest" description="Disordered" evidence="1">
    <location>
        <begin position="1"/>
        <end position="22"/>
    </location>
</feature>
<evidence type="ECO:0000313" key="3">
    <source>
        <dbReference type="Proteomes" id="UP000070700"/>
    </source>
</evidence>
<dbReference type="RefSeq" id="XP_018062274.1">
    <property type="nucleotide sequence ID" value="XM_018213669.1"/>
</dbReference>
<evidence type="ECO:0000256" key="1">
    <source>
        <dbReference type="SAM" id="MobiDB-lite"/>
    </source>
</evidence>
<dbReference type="KEGG" id="psco:LY89DRAFT_677250"/>
<dbReference type="InParanoid" id="A0A132B7E7"/>